<evidence type="ECO:0000313" key="2">
    <source>
        <dbReference type="EMBL" id="KAF6025522.1"/>
    </source>
</evidence>
<keyword evidence="1" id="KW-0812">Transmembrane</keyword>
<accession>A0A7J7JGQ9</accession>
<organism evidence="2 3">
    <name type="scientific">Bugula neritina</name>
    <name type="common">Brown bryozoan</name>
    <name type="synonym">Sertularia neritina</name>
    <dbReference type="NCBI Taxonomy" id="10212"/>
    <lineage>
        <taxon>Eukaryota</taxon>
        <taxon>Metazoa</taxon>
        <taxon>Spiralia</taxon>
        <taxon>Lophotrochozoa</taxon>
        <taxon>Bryozoa</taxon>
        <taxon>Gymnolaemata</taxon>
        <taxon>Cheilostomatida</taxon>
        <taxon>Flustrina</taxon>
        <taxon>Buguloidea</taxon>
        <taxon>Bugulidae</taxon>
        <taxon>Bugula</taxon>
    </lineage>
</organism>
<keyword evidence="1" id="KW-0472">Membrane</keyword>
<dbReference type="Proteomes" id="UP000593567">
    <property type="component" value="Unassembled WGS sequence"/>
</dbReference>
<evidence type="ECO:0000313" key="3">
    <source>
        <dbReference type="Proteomes" id="UP000593567"/>
    </source>
</evidence>
<proteinExistence type="predicted"/>
<sequence>MASNTTGDVDTTTVDTANTPLLDLALGKNGTDCYNGKISLPFTLPEPDKYGCHLFFGGIALLIILLIVIIIVCIVKCCKKKDSEIV</sequence>
<comment type="caution">
    <text evidence="2">The sequence shown here is derived from an EMBL/GenBank/DDBJ whole genome shotgun (WGS) entry which is preliminary data.</text>
</comment>
<feature type="transmembrane region" description="Helical" evidence="1">
    <location>
        <begin position="54"/>
        <end position="75"/>
    </location>
</feature>
<dbReference type="AlphaFoldDB" id="A0A7J7JGQ9"/>
<gene>
    <name evidence="2" type="ORF">EB796_016176</name>
</gene>
<keyword evidence="1" id="KW-1133">Transmembrane helix</keyword>
<dbReference type="EMBL" id="VXIV02002450">
    <property type="protein sequence ID" value="KAF6025522.1"/>
    <property type="molecule type" value="Genomic_DNA"/>
</dbReference>
<evidence type="ECO:0000256" key="1">
    <source>
        <dbReference type="SAM" id="Phobius"/>
    </source>
</evidence>
<keyword evidence="3" id="KW-1185">Reference proteome</keyword>
<reference evidence="2" key="1">
    <citation type="submission" date="2020-06" db="EMBL/GenBank/DDBJ databases">
        <title>Draft genome of Bugula neritina, a colonial animal packing powerful symbionts and potential medicines.</title>
        <authorList>
            <person name="Rayko M."/>
        </authorList>
    </citation>
    <scope>NUCLEOTIDE SEQUENCE [LARGE SCALE GENOMIC DNA]</scope>
    <source>
        <strain evidence="2">Kwan_BN1</strain>
    </source>
</reference>
<name>A0A7J7JGQ9_BUGNE</name>
<protein>
    <submittedName>
        <fullName evidence="2">Uncharacterized protein</fullName>
    </submittedName>
</protein>